<dbReference type="AlphaFoldDB" id="A0A7C6AF30"/>
<dbReference type="Pfam" id="PF13181">
    <property type="entry name" value="TPR_8"/>
    <property type="match status" value="1"/>
</dbReference>
<dbReference type="InterPro" id="IPR051685">
    <property type="entry name" value="Ycf3/AcsC/BcsC/TPR_MFPF"/>
</dbReference>
<protein>
    <submittedName>
        <fullName evidence="5">Tetratricopeptide repeat protein</fullName>
    </submittedName>
</protein>
<comment type="caution">
    <text evidence="5">The sequence shown here is derived from an EMBL/GenBank/DDBJ whole genome shotgun (WGS) entry which is preliminary data.</text>
</comment>
<dbReference type="SUPFAM" id="SSF48452">
    <property type="entry name" value="TPR-like"/>
    <property type="match status" value="2"/>
</dbReference>
<name>A0A7C6AF30_UNCW3</name>
<accession>A0A7C6AF30</accession>
<feature type="repeat" description="TPR" evidence="3">
    <location>
        <begin position="328"/>
        <end position="361"/>
    </location>
</feature>
<keyword evidence="1" id="KW-0677">Repeat</keyword>
<keyword evidence="2 3" id="KW-0802">TPR repeat</keyword>
<feature type="region of interest" description="Disordered" evidence="4">
    <location>
        <begin position="597"/>
        <end position="631"/>
    </location>
</feature>
<proteinExistence type="predicted"/>
<dbReference type="InterPro" id="IPR019734">
    <property type="entry name" value="TPR_rpt"/>
</dbReference>
<sequence length="631" mass="72053">MADVGAIKRYVAELQAKGEINKAIAELEKAIKDFPKEGSLFNILGDLYIKVNRQKEALSIYEQGAYALYEETFYSNAVSMCKKILRIDKDRIEIYKLLGDCHKELGLSVEAANYYLEYAERKMRDNDIDSALKTYEAIKELVPNNYKIIQTISAIYEKIGKKEQSADLLKEAERIETKQKELKETVTTQVSPPEVEKPRVEEKVEAPKPPLEEIKPEKVEIKEPTKEEIKEVEAKEEIKEKVVEPIKTEEVVPTEIESTPPPVKEELSLEDFVSPEVAQLLKDEIETKEPEVEVVEEPVAELEELSEIDRTRQLAEIYLNLGEDEEAINCFRDAAAMAFKEKKYDQAIELYKKIADLRPLDLKSRQRLVEIAKLISDKVLQVNFMLELAETLNRREARTEAQSVLRKVLEIDPENAIAQSMIEEETKAREFIDLGQVLRSEIEGEPAQSSLQNINDLISQFRKEVFESIGEGDYRSHYDLGVAYKGMGLFQEAIEEFEIAAKDVNLKLKSYEMIAACLMEKDKVDEAIKVLNEGLTIPNRPANEYFGLHFLLGNAYEKQNNLKMAIKSYINAANIDKTVPDLLKKINELKDKLTEELKKRTQAPAPPAKEVPKVVEAEEVSKPKKSKVTYL</sequence>
<evidence type="ECO:0000256" key="4">
    <source>
        <dbReference type="SAM" id="MobiDB-lite"/>
    </source>
</evidence>
<evidence type="ECO:0000313" key="5">
    <source>
        <dbReference type="EMBL" id="HHS62238.1"/>
    </source>
</evidence>
<dbReference type="Pfam" id="PF13176">
    <property type="entry name" value="TPR_7"/>
    <property type="match status" value="2"/>
</dbReference>
<evidence type="ECO:0000256" key="3">
    <source>
        <dbReference type="PROSITE-ProRule" id="PRU00339"/>
    </source>
</evidence>
<dbReference type="EMBL" id="DTHJ01000027">
    <property type="protein sequence ID" value="HHS62238.1"/>
    <property type="molecule type" value="Genomic_DNA"/>
</dbReference>
<organism evidence="5">
    <name type="scientific">candidate division WOR-3 bacterium</name>
    <dbReference type="NCBI Taxonomy" id="2052148"/>
    <lineage>
        <taxon>Bacteria</taxon>
        <taxon>Bacteria division WOR-3</taxon>
    </lineage>
</organism>
<dbReference type="PANTHER" id="PTHR44943">
    <property type="entry name" value="CELLULOSE SYNTHASE OPERON PROTEIN C"/>
    <property type="match status" value="1"/>
</dbReference>
<evidence type="ECO:0000256" key="1">
    <source>
        <dbReference type="ARBA" id="ARBA00022737"/>
    </source>
</evidence>
<feature type="compositionally biased region" description="Basic and acidic residues" evidence="4">
    <location>
        <begin position="194"/>
        <end position="206"/>
    </location>
</feature>
<dbReference type="InterPro" id="IPR011990">
    <property type="entry name" value="TPR-like_helical_dom_sf"/>
</dbReference>
<dbReference type="SMART" id="SM00028">
    <property type="entry name" value="TPR"/>
    <property type="match status" value="7"/>
</dbReference>
<dbReference type="Gene3D" id="1.25.40.10">
    <property type="entry name" value="Tetratricopeptide repeat domain"/>
    <property type="match status" value="4"/>
</dbReference>
<gene>
    <name evidence="5" type="ORF">ENV70_01300</name>
</gene>
<dbReference type="PROSITE" id="PS50005">
    <property type="entry name" value="TPR"/>
    <property type="match status" value="1"/>
</dbReference>
<evidence type="ECO:0000256" key="2">
    <source>
        <dbReference type="ARBA" id="ARBA00022803"/>
    </source>
</evidence>
<feature type="region of interest" description="Disordered" evidence="4">
    <location>
        <begin position="183"/>
        <end position="206"/>
    </location>
</feature>
<dbReference type="PANTHER" id="PTHR44943:SF8">
    <property type="entry name" value="TPR REPEAT-CONTAINING PROTEIN MJ0263"/>
    <property type="match status" value="1"/>
</dbReference>
<reference evidence="5" key="1">
    <citation type="journal article" date="2020" name="mSystems">
        <title>Genome- and Community-Level Interaction Insights into Carbon Utilization and Element Cycling Functions of Hydrothermarchaeota in Hydrothermal Sediment.</title>
        <authorList>
            <person name="Zhou Z."/>
            <person name="Liu Y."/>
            <person name="Xu W."/>
            <person name="Pan J."/>
            <person name="Luo Z.H."/>
            <person name="Li M."/>
        </authorList>
    </citation>
    <scope>NUCLEOTIDE SEQUENCE [LARGE SCALE GENOMIC DNA]</scope>
    <source>
        <strain evidence="5">SpSt-783</strain>
    </source>
</reference>
<feature type="compositionally biased region" description="Basic and acidic residues" evidence="4">
    <location>
        <begin position="610"/>
        <end position="622"/>
    </location>
</feature>